<sequence length="103" mass="11702">RGWVFQYDFGKSIQGQKFRTTGFLNQPPRLLQTPASSWAQYEEEGHQLKDAINVALEKTHRLRKKYKRPDHSSDRLYGSGVIHPPDDESSCAAICGDDPSNLI</sequence>
<accession>A0A9P9I908</accession>
<dbReference type="EMBL" id="JAGMUV010000041">
    <property type="protein sequence ID" value="KAH7111392.1"/>
    <property type="molecule type" value="Genomic_DNA"/>
</dbReference>
<evidence type="ECO:0000313" key="2">
    <source>
        <dbReference type="EMBL" id="KAH7111392.1"/>
    </source>
</evidence>
<keyword evidence="3" id="KW-1185">Reference proteome</keyword>
<name>A0A9P9I908_9HYPO</name>
<feature type="region of interest" description="Disordered" evidence="1">
    <location>
        <begin position="63"/>
        <end position="103"/>
    </location>
</feature>
<dbReference type="AlphaFoldDB" id="A0A9P9I908"/>
<comment type="caution">
    <text evidence="2">The sequence shown here is derived from an EMBL/GenBank/DDBJ whole genome shotgun (WGS) entry which is preliminary data.</text>
</comment>
<organism evidence="2 3">
    <name type="scientific">Dactylonectria macrodidyma</name>
    <dbReference type="NCBI Taxonomy" id="307937"/>
    <lineage>
        <taxon>Eukaryota</taxon>
        <taxon>Fungi</taxon>
        <taxon>Dikarya</taxon>
        <taxon>Ascomycota</taxon>
        <taxon>Pezizomycotina</taxon>
        <taxon>Sordariomycetes</taxon>
        <taxon>Hypocreomycetidae</taxon>
        <taxon>Hypocreales</taxon>
        <taxon>Nectriaceae</taxon>
        <taxon>Dactylonectria</taxon>
    </lineage>
</organism>
<dbReference type="Proteomes" id="UP000738349">
    <property type="component" value="Unassembled WGS sequence"/>
</dbReference>
<evidence type="ECO:0000313" key="3">
    <source>
        <dbReference type="Proteomes" id="UP000738349"/>
    </source>
</evidence>
<protein>
    <submittedName>
        <fullName evidence="2">Uncharacterized protein</fullName>
    </submittedName>
</protein>
<feature type="non-terminal residue" evidence="2">
    <location>
        <position position="1"/>
    </location>
</feature>
<feature type="non-terminal residue" evidence="2">
    <location>
        <position position="103"/>
    </location>
</feature>
<reference evidence="2" key="1">
    <citation type="journal article" date="2021" name="Nat. Commun.">
        <title>Genetic determinants of endophytism in the Arabidopsis root mycobiome.</title>
        <authorList>
            <person name="Mesny F."/>
            <person name="Miyauchi S."/>
            <person name="Thiergart T."/>
            <person name="Pickel B."/>
            <person name="Atanasova L."/>
            <person name="Karlsson M."/>
            <person name="Huettel B."/>
            <person name="Barry K.W."/>
            <person name="Haridas S."/>
            <person name="Chen C."/>
            <person name="Bauer D."/>
            <person name="Andreopoulos W."/>
            <person name="Pangilinan J."/>
            <person name="LaButti K."/>
            <person name="Riley R."/>
            <person name="Lipzen A."/>
            <person name="Clum A."/>
            <person name="Drula E."/>
            <person name="Henrissat B."/>
            <person name="Kohler A."/>
            <person name="Grigoriev I.V."/>
            <person name="Martin F.M."/>
            <person name="Hacquard S."/>
        </authorList>
    </citation>
    <scope>NUCLEOTIDE SEQUENCE</scope>
    <source>
        <strain evidence="2">MPI-CAGE-AT-0147</strain>
    </source>
</reference>
<dbReference type="OrthoDB" id="1577640at2759"/>
<evidence type="ECO:0000256" key="1">
    <source>
        <dbReference type="SAM" id="MobiDB-lite"/>
    </source>
</evidence>
<gene>
    <name evidence="2" type="ORF">EDB81DRAFT_625534</name>
</gene>
<proteinExistence type="predicted"/>